<evidence type="ECO:0000313" key="1">
    <source>
        <dbReference type="EMBL" id="EON89538.1"/>
    </source>
</evidence>
<protein>
    <submittedName>
        <fullName evidence="1">Uncharacterized protein</fullName>
    </submittedName>
</protein>
<organism evidence="1 2">
    <name type="scientific">Plesiomonas shigelloides 302-73</name>
    <dbReference type="NCBI Taxonomy" id="1315976"/>
    <lineage>
        <taxon>Bacteria</taxon>
        <taxon>Pseudomonadati</taxon>
        <taxon>Pseudomonadota</taxon>
        <taxon>Gammaproteobacteria</taxon>
        <taxon>Enterobacterales</taxon>
        <taxon>Enterobacteriaceae</taxon>
        <taxon>Plesiomonas</taxon>
    </lineage>
</organism>
<name>R8AT90_PLESH</name>
<dbReference type="Proteomes" id="UP000014012">
    <property type="component" value="Unassembled WGS sequence"/>
</dbReference>
<dbReference type="AlphaFoldDB" id="R8AT90"/>
<reference evidence="1 2" key="1">
    <citation type="journal article" date="2013" name="Genome Announc.">
        <title>Genome Sequence of Plesiomonas shigelloides Strain 302-73 (Serotype O1).</title>
        <authorList>
            <person name="Pique N."/>
            <person name="Aquilini E."/>
            <person name="Alioto T."/>
            <person name="Minana-Galbis D."/>
            <person name="Tomas J.M."/>
        </authorList>
    </citation>
    <scope>NUCLEOTIDE SEQUENCE [LARGE SCALE GENOMIC DNA]</scope>
    <source>
        <strain evidence="1 2">302-73</strain>
    </source>
</reference>
<gene>
    <name evidence="1" type="ORF">PLESHI_05027</name>
</gene>
<dbReference type="EMBL" id="AQQO01000032">
    <property type="protein sequence ID" value="EON89538.1"/>
    <property type="molecule type" value="Genomic_DNA"/>
</dbReference>
<proteinExistence type="predicted"/>
<accession>R8AT90</accession>
<sequence length="86" mass="9725">MQHRLAAIFRGNQKIHMLIRATESEINIRSGVLSPKRKKATSKTWLFLEMRESAGKPGSVVDSHSSRPALAHWLKQPTRVQCGPHQ</sequence>
<comment type="caution">
    <text evidence="1">The sequence shown here is derived from an EMBL/GenBank/DDBJ whole genome shotgun (WGS) entry which is preliminary data.</text>
</comment>
<dbReference type="HOGENOM" id="CLU_2495209_0_0_6"/>
<evidence type="ECO:0000313" key="2">
    <source>
        <dbReference type="Proteomes" id="UP000014012"/>
    </source>
</evidence>
<keyword evidence="2" id="KW-1185">Reference proteome</keyword>